<dbReference type="PANTHER" id="PTHR37858">
    <property type="entry name" value="HYPOTHETICAL PROTEIN LOC689589"/>
    <property type="match status" value="1"/>
</dbReference>
<sequence length="922" mass="104809">MLRVGALMAMLLLLLGPVAAGSPLLGRLLVLREGWPGEENVALGHGIKYQQLSVATAKNGAYKTSAMIILDQSAQRRSSRYFKSFRKYLETPGKNGCLNCQQKNILKCIIFCKRKLYLIKSISIHNSRMYLETNKLILERESKSRKMWKSIMKNGKFQVKMNCLSILNVKIKPDTEIIELQIYVENKYIETESSLGYIALQANMVLKGEERCILKSHEVLEGIMELKLSQTILKLKQLIETGMLQKKRYTQNNDQILDCDKDREFSRENRNVYDKLHYGIFTDRKKAFNSEKKGQYMRFEKYGLSSQSFQWGTIFLIREKMKVWKWKTLTKICKLLFVDASIYQRNRDDVQRIFPTHKMINSNIQGKSLFALYRNKKLIGKWTGVQVQHSVTRSVFPTIEIAIGVYHGEFSSEFSPGKPSLHMTKLLKHLMQSSQRVKKCFNVTQKRHRMKSLKALMVRKHLDTEDNFRTFLYLYKCISNSPLLVERSKRSAEGETVPISVDVLKRLTSALIAGATIFGIAIFALALGACYLYDKRRQLGKFFDTVLNDGKSRKSRKTSKSIAPQRYTSSLSQNFHFAQPQESKNQTALAPAAEAYAKEESDFVTIKQIYSSSVSEVSSEVSLDHRSLTVRSRAYVSTSLSSQSIRSFCDDVCDVSSSQLSLSDEIKIESHISNPSRTIPKENESVGIVPQPESLCDNQEQCTSSDLLPQLKKVTDSSQLCLRGEITVENQFSNLSTTIPKEELIPVVPQPESLCDNQEQYTNSDGFLQPKKATDSSQLCLLGEITVENQCLNLSTTTLKEKELVPVVPQPECLCNNQEQCASSDLVEKTEDSSQLCLLGKMTVENQFLNLSTTASKEKELFPVKTQPEHSLCHNQEKCTSCDVPQLKRISISKSKSETDIRFSYSRMSHAAQSLTHIYKCP</sequence>
<dbReference type="InterPro" id="IPR031695">
    <property type="entry name" value="DUF4718"/>
</dbReference>
<evidence type="ECO:0000256" key="2">
    <source>
        <dbReference type="SAM" id="SignalP"/>
    </source>
</evidence>
<dbReference type="PANTHER" id="PTHR37858:SF1">
    <property type="entry name" value="CHROMOSOME 1 OPEN READING FRAME 185"/>
    <property type="match status" value="1"/>
</dbReference>
<name>A0ABQ7SMV4_PHRPL</name>
<dbReference type="Proteomes" id="UP000826234">
    <property type="component" value="Unassembled WGS sequence"/>
</dbReference>
<organism evidence="3 4">
    <name type="scientific">Phrynosoma platyrhinos</name>
    <name type="common">Desert horned lizard</name>
    <dbReference type="NCBI Taxonomy" id="52577"/>
    <lineage>
        <taxon>Eukaryota</taxon>
        <taxon>Metazoa</taxon>
        <taxon>Chordata</taxon>
        <taxon>Craniata</taxon>
        <taxon>Vertebrata</taxon>
        <taxon>Euteleostomi</taxon>
        <taxon>Lepidosauria</taxon>
        <taxon>Squamata</taxon>
        <taxon>Bifurcata</taxon>
        <taxon>Unidentata</taxon>
        <taxon>Episquamata</taxon>
        <taxon>Toxicofera</taxon>
        <taxon>Iguania</taxon>
        <taxon>Phrynosomatidae</taxon>
        <taxon>Phrynosomatinae</taxon>
        <taxon>Phrynosoma</taxon>
    </lineage>
</organism>
<comment type="caution">
    <text evidence="3">The sequence shown here is derived from an EMBL/GenBank/DDBJ whole genome shotgun (WGS) entry which is preliminary data.</text>
</comment>
<feature type="transmembrane region" description="Helical" evidence="1">
    <location>
        <begin position="510"/>
        <end position="533"/>
    </location>
</feature>
<keyword evidence="4" id="KW-1185">Reference proteome</keyword>
<keyword evidence="1" id="KW-1133">Transmembrane helix</keyword>
<keyword evidence="1" id="KW-0812">Transmembrane</keyword>
<evidence type="ECO:0000256" key="1">
    <source>
        <dbReference type="SAM" id="Phobius"/>
    </source>
</evidence>
<keyword evidence="2" id="KW-0732">Signal</keyword>
<accession>A0ABQ7SMV4</accession>
<gene>
    <name evidence="3" type="ORF">JD844_018014</name>
</gene>
<dbReference type="Pfam" id="PF15842">
    <property type="entry name" value="DUF4718"/>
    <property type="match status" value="1"/>
</dbReference>
<evidence type="ECO:0000313" key="3">
    <source>
        <dbReference type="EMBL" id="KAH0618632.1"/>
    </source>
</evidence>
<dbReference type="EMBL" id="JAIPUX010005289">
    <property type="protein sequence ID" value="KAH0618632.1"/>
    <property type="molecule type" value="Genomic_DNA"/>
</dbReference>
<feature type="chain" id="PRO_5045396053" evidence="2">
    <location>
        <begin position="21"/>
        <end position="922"/>
    </location>
</feature>
<reference evidence="3 4" key="1">
    <citation type="journal article" date="2022" name="Gigascience">
        <title>A chromosome-level genome assembly and annotation of the desert horned lizard, Phrynosoma platyrhinos, provides insight into chromosomal rearrangements among reptiles.</title>
        <authorList>
            <person name="Koochekian N."/>
            <person name="Ascanio A."/>
            <person name="Farleigh K."/>
            <person name="Card D.C."/>
            <person name="Schield D.R."/>
            <person name="Castoe T.A."/>
            <person name="Jezkova T."/>
        </authorList>
    </citation>
    <scope>NUCLEOTIDE SEQUENCE [LARGE SCALE GENOMIC DNA]</scope>
    <source>
        <strain evidence="3">NK-2021</strain>
    </source>
</reference>
<evidence type="ECO:0000313" key="4">
    <source>
        <dbReference type="Proteomes" id="UP000826234"/>
    </source>
</evidence>
<proteinExistence type="predicted"/>
<protein>
    <submittedName>
        <fullName evidence="3">Uncharacterized protein</fullName>
    </submittedName>
</protein>
<feature type="signal peptide" evidence="2">
    <location>
        <begin position="1"/>
        <end position="20"/>
    </location>
</feature>
<keyword evidence="1" id="KW-0472">Membrane</keyword>